<accession>A0A1F6G3K9</accession>
<feature type="compositionally biased region" description="Low complexity" evidence="1">
    <location>
        <begin position="144"/>
        <end position="160"/>
    </location>
</feature>
<dbReference type="AlphaFoldDB" id="A0A1F6G3K9"/>
<dbReference type="InterPro" id="IPR002477">
    <property type="entry name" value="Peptidoglycan-bd-like"/>
</dbReference>
<dbReference type="Gene3D" id="1.10.101.10">
    <property type="entry name" value="PGBD-like superfamily/PGBD"/>
    <property type="match status" value="1"/>
</dbReference>
<evidence type="ECO:0000259" key="3">
    <source>
        <dbReference type="Pfam" id="PF01471"/>
    </source>
</evidence>
<evidence type="ECO:0000256" key="2">
    <source>
        <dbReference type="SAM" id="SignalP"/>
    </source>
</evidence>
<dbReference type="STRING" id="1798533.A2609_01240"/>
<dbReference type="InterPro" id="IPR036365">
    <property type="entry name" value="PGBD-like_sf"/>
</dbReference>
<dbReference type="InterPro" id="IPR036366">
    <property type="entry name" value="PGBDSf"/>
</dbReference>
<feature type="chain" id="PRO_5009524488" description="Peptidoglycan binding-like domain-containing protein" evidence="2">
    <location>
        <begin position="21"/>
        <end position="643"/>
    </location>
</feature>
<dbReference type="SUPFAM" id="SSF47090">
    <property type="entry name" value="PGBD-like"/>
    <property type="match status" value="1"/>
</dbReference>
<reference evidence="4 5" key="1">
    <citation type="journal article" date="2016" name="Nat. Commun.">
        <title>Thousands of microbial genomes shed light on interconnected biogeochemical processes in an aquifer system.</title>
        <authorList>
            <person name="Anantharaman K."/>
            <person name="Brown C.T."/>
            <person name="Hug L.A."/>
            <person name="Sharon I."/>
            <person name="Castelle C.J."/>
            <person name="Probst A.J."/>
            <person name="Thomas B.C."/>
            <person name="Singh A."/>
            <person name="Wilkins M.J."/>
            <person name="Karaoz U."/>
            <person name="Brodie E.L."/>
            <person name="Williams K.H."/>
            <person name="Hubbard S.S."/>
            <person name="Banfield J.F."/>
        </authorList>
    </citation>
    <scope>NUCLEOTIDE SEQUENCE [LARGE SCALE GENOMIC DNA]</scope>
</reference>
<feature type="region of interest" description="Disordered" evidence="1">
    <location>
        <begin position="144"/>
        <end position="163"/>
    </location>
</feature>
<dbReference type="Proteomes" id="UP000176867">
    <property type="component" value="Unassembled WGS sequence"/>
</dbReference>
<feature type="domain" description="Peptidoglycan binding-like" evidence="3">
    <location>
        <begin position="77"/>
        <end position="121"/>
    </location>
</feature>
<dbReference type="EMBL" id="MFMU01000021">
    <property type="protein sequence ID" value="OGG92711.1"/>
    <property type="molecule type" value="Genomic_DNA"/>
</dbReference>
<sequence>MVAGLAIATSMLALAPMASAASLTSAQVASILSMIQAFGADSATIANVNAALTGTAAPAATTGSSVAFTKDLTIGSSGAEVTALQTALIAKGYAIAAGATGYFGAQTKAAVSAWQTAAGVTPAAGYFGAKSRAAFGGVVATPTTTTTTTTTTTPTTTSTPGAEGSFTTVQSATPANNTNVTVNGNVAVYGIQVKATGSDMTIDRQDLQVKVMVSTTQVNPSAFITSVSAYDGSTLLKTMPIAYADVNKDSDNLYYIRMTGLGFVVPKDTTKTLTFKMNTIALNAVDTARVLTVAGYGTQGTRGVDGAGLSSYVDSSWTSTFTFNASNNSVLTASADSSTPKARNIAVDTTNGVTGVTMQTLSLKSTVGESTMTDMRVVVQTNNSGLSVPTALYLYDGSTLLSSAAVATSSGASYANVDFSNLELAIAKDATKVLTVKADFPSTASGIASTSIAQDATYTLFETPDGTSGTVTIASTIVGNDVHLAITDTAQWTLVSASIAPTAGVVSVASSSLTGTIVLKVVADGGTLTKPIVANFDTSRVWFASSTQLTTNGIGAYAAANAVPVTPSITVTPNDATVGDGSYYTVTVTGTIYSSNALVGSSQPLFMAIGNIDSDMATTDIADQDWGIDSFYTPAAQLTKGTL</sequence>
<protein>
    <recommendedName>
        <fullName evidence="3">Peptidoglycan binding-like domain-containing protein</fullName>
    </recommendedName>
</protein>
<name>A0A1F6G3K9_9BACT</name>
<feature type="signal peptide" evidence="2">
    <location>
        <begin position="1"/>
        <end position="20"/>
    </location>
</feature>
<gene>
    <name evidence="4" type="ORF">A2609_01240</name>
</gene>
<evidence type="ECO:0000256" key="1">
    <source>
        <dbReference type="SAM" id="MobiDB-lite"/>
    </source>
</evidence>
<evidence type="ECO:0000313" key="4">
    <source>
        <dbReference type="EMBL" id="OGG92711.1"/>
    </source>
</evidence>
<dbReference type="Pfam" id="PF01471">
    <property type="entry name" value="PG_binding_1"/>
    <property type="match status" value="1"/>
</dbReference>
<proteinExistence type="predicted"/>
<comment type="caution">
    <text evidence="4">The sequence shown here is derived from an EMBL/GenBank/DDBJ whole genome shotgun (WGS) entry which is preliminary data.</text>
</comment>
<keyword evidence="2" id="KW-0732">Signal</keyword>
<evidence type="ECO:0000313" key="5">
    <source>
        <dbReference type="Proteomes" id="UP000176867"/>
    </source>
</evidence>
<organism evidence="4 5">
    <name type="scientific">Candidatus Kaiserbacteria bacterium RIFOXYD1_FULL_47_14</name>
    <dbReference type="NCBI Taxonomy" id="1798533"/>
    <lineage>
        <taxon>Bacteria</taxon>
        <taxon>Candidatus Kaiseribacteriota</taxon>
    </lineage>
</organism>